<dbReference type="InterPro" id="IPR057670">
    <property type="entry name" value="SH3_retrovirus"/>
</dbReference>
<evidence type="ECO:0000313" key="4">
    <source>
        <dbReference type="EMBL" id="GEU86004.1"/>
    </source>
</evidence>
<keyword evidence="1" id="KW-0175">Coiled coil</keyword>
<feature type="coiled-coil region" evidence="1">
    <location>
        <begin position="1571"/>
        <end position="1598"/>
    </location>
</feature>
<dbReference type="Pfam" id="PF07727">
    <property type="entry name" value="RVT_2"/>
    <property type="match status" value="2"/>
</dbReference>
<dbReference type="InterPro" id="IPR018289">
    <property type="entry name" value="MULE_transposase_dom"/>
</dbReference>
<evidence type="ECO:0000256" key="1">
    <source>
        <dbReference type="SAM" id="Coils"/>
    </source>
</evidence>
<dbReference type="Pfam" id="PF25597">
    <property type="entry name" value="SH3_retrovirus"/>
    <property type="match status" value="1"/>
</dbReference>
<dbReference type="InterPro" id="IPR013103">
    <property type="entry name" value="RVT_2"/>
</dbReference>
<feature type="compositionally biased region" description="Basic and acidic residues" evidence="2">
    <location>
        <begin position="1072"/>
        <end position="1082"/>
    </location>
</feature>
<evidence type="ECO:0000256" key="2">
    <source>
        <dbReference type="SAM" id="MobiDB-lite"/>
    </source>
</evidence>
<dbReference type="PANTHER" id="PTHR47718:SF17">
    <property type="entry name" value="PROTEIN FAR1-RELATED SEQUENCE 5-LIKE"/>
    <property type="match status" value="1"/>
</dbReference>
<dbReference type="InterPro" id="IPR036397">
    <property type="entry name" value="RNaseH_sf"/>
</dbReference>
<dbReference type="Pfam" id="PF13976">
    <property type="entry name" value="gag_pre-integrs"/>
    <property type="match status" value="1"/>
</dbReference>
<dbReference type="GO" id="GO:0003676">
    <property type="term" value="F:nucleic acid binding"/>
    <property type="evidence" value="ECO:0007669"/>
    <property type="project" value="InterPro"/>
</dbReference>
<dbReference type="GO" id="GO:0015074">
    <property type="term" value="P:DNA integration"/>
    <property type="evidence" value="ECO:0007669"/>
    <property type="project" value="InterPro"/>
</dbReference>
<feature type="compositionally biased region" description="Basic residues" evidence="2">
    <location>
        <begin position="956"/>
        <end position="967"/>
    </location>
</feature>
<name>A0A6L2NN49_TANCI</name>
<protein>
    <submittedName>
        <fullName evidence="4">Protein FAR1-related sequence 5-like</fullName>
    </submittedName>
</protein>
<evidence type="ECO:0000259" key="3">
    <source>
        <dbReference type="PROSITE" id="PS50994"/>
    </source>
</evidence>
<dbReference type="EMBL" id="BKCJ010009228">
    <property type="protein sequence ID" value="GEU86004.1"/>
    <property type="molecule type" value="Genomic_DNA"/>
</dbReference>
<organism evidence="4">
    <name type="scientific">Tanacetum cinerariifolium</name>
    <name type="common">Dalmatian daisy</name>
    <name type="synonym">Chrysanthemum cinerariifolium</name>
    <dbReference type="NCBI Taxonomy" id="118510"/>
    <lineage>
        <taxon>Eukaryota</taxon>
        <taxon>Viridiplantae</taxon>
        <taxon>Streptophyta</taxon>
        <taxon>Embryophyta</taxon>
        <taxon>Tracheophyta</taxon>
        <taxon>Spermatophyta</taxon>
        <taxon>Magnoliopsida</taxon>
        <taxon>eudicotyledons</taxon>
        <taxon>Gunneridae</taxon>
        <taxon>Pentapetalae</taxon>
        <taxon>asterids</taxon>
        <taxon>campanulids</taxon>
        <taxon>Asterales</taxon>
        <taxon>Asteraceae</taxon>
        <taxon>Asteroideae</taxon>
        <taxon>Anthemideae</taxon>
        <taxon>Anthemidinae</taxon>
        <taxon>Tanacetum</taxon>
    </lineage>
</organism>
<dbReference type="InterPro" id="IPR025724">
    <property type="entry name" value="GAG-pre-integrase_dom"/>
</dbReference>
<feature type="compositionally biased region" description="Basic and acidic residues" evidence="2">
    <location>
        <begin position="1055"/>
        <end position="1064"/>
    </location>
</feature>
<comment type="caution">
    <text evidence="4">The sequence shown here is derived from an EMBL/GenBank/DDBJ whole genome shotgun (WGS) entry which is preliminary data.</text>
</comment>
<feature type="region of interest" description="Disordered" evidence="2">
    <location>
        <begin position="940"/>
        <end position="981"/>
    </location>
</feature>
<gene>
    <name evidence="4" type="ORF">Tci_057982</name>
</gene>
<reference evidence="4" key="1">
    <citation type="journal article" date="2019" name="Sci. Rep.">
        <title>Draft genome of Tanacetum cinerariifolium, the natural source of mosquito coil.</title>
        <authorList>
            <person name="Yamashiro T."/>
            <person name="Shiraishi A."/>
            <person name="Satake H."/>
            <person name="Nakayama K."/>
        </authorList>
    </citation>
    <scope>NUCLEOTIDE SEQUENCE</scope>
</reference>
<dbReference type="PANTHER" id="PTHR47718">
    <property type="entry name" value="OS01G0519700 PROTEIN"/>
    <property type="match status" value="1"/>
</dbReference>
<dbReference type="InterPro" id="IPR001584">
    <property type="entry name" value="Integrase_cat-core"/>
</dbReference>
<feature type="region of interest" description="Disordered" evidence="2">
    <location>
        <begin position="1046"/>
        <end position="1114"/>
    </location>
</feature>
<feature type="domain" description="Integrase catalytic" evidence="3">
    <location>
        <begin position="661"/>
        <end position="759"/>
    </location>
</feature>
<proteinExistence type="predicted"/>
<feature type="compositionally biased region" description="Polar residues" evidence="2">
    <location>
        <begin position="1847"/>
        <end position="1861"/>
    </location>
</feature>
<feature type="region of interest" description="Disordered" evidence="2">
    <location>
        <begin position="1752"/>
        <end position="1773"/>
    </location>
</feature>
<feature type="region of interest" description="Disordered" evidence="2">
    <location>
        <begin position="1847"/>
        <end position="1867"/>
    </location>
</feature>
<dbReference type="Pfam" id="PF10551">
    <property type="entry name" value="MULE"/>
    <property type="match status" value="1"/>
</dbReference>
<accession>A0A6L2NN49</accession>
<dbReference type="SUPFAM" id="SSF53098">
    <property type="entry name" value="Ribonuclease H-like"/>
    <property type="match status" value="1"/>
</dbReference>
<dbReference type="InterPro" id="IPR012337">
    <property type="entry name" value="RNaseH-like_sf"/>
</dbReference>
<dbReference type="PROSITE" id="PS50994">
    <property type="entry name" value="INTEGRASE"/>
    <property type="match status" value="1"/>
</dbReference>
<sequence length="2009" mass="231201">MIKELFGGFDEVGATSVDCKNFKWGISLFIGEFNAEIVVDLFLNKHEYINESSCDYFTNEDGNLFGLFWANEVAKHNYLSLGGVISFDATFRSNKYKMVFVPFTGIDNHHHSVTFTADLLSNETSKLYEWLLRAFKAVVTDHDPSIKIAIEKEFSNSKHRLCMWHIMEKLSTKLMLAKMLMNEFDKFEAKEGESLDSMYERLSTFVNVMDQNDVRPLKVYINTKFLNSLQPEWSKYVTLTSQNKDLSDVEYDLLYDTLPQFEPHVQASKEDKLITAMMLLARAITQKFFTLTNNRLRTSSDTKNQAVMVELIYKPRMLAMVGMVTGMQGDKTRIKQLMEQMLLAIKDEAGGTLNEEENDFMLNNAYGNKTLEELIATVIMMACIQPADENTKTEPKYNVEAVSEVNASHIDFIGSMISKGVHEKLKTFINTSDDDQIDCNIIFDDPCVENNEGRLKMKNKMIQLNYAKLNALYETFVPQKEFPAEQTYISTPYTSNVSFKSSKEISDSPTPKMLNENSRVQISLFTSSIAAKTRNLGATSVVAKSRCSKHMTGNLQVLRNFIEKFIGTICFRNDHFTVITRYGDYVQGNLMMCHVYYVEGLGHNLFLVGQFCDGYLEPVSKKASFPPKLVPSIESKLELLQIDLCRTMRVASINDKRYILVIVDDYSQYTWVFFLYTKDEAPDMIINFITQIQRTSQQIGFVERRNHTLVEAVRTMLIFSKTPEFLWAEAIATACFTHNRSLVHTRYNKTPYELIKGIKPNFQYFHMFKSLCYPTNDRDDLGKMKPKADNETAFLNGQLKEEVFVSQPDGFVDLNFPNHVYRLKKALYSLKQAPRAWCDKLSSFLTERHFTNVLEDSQQVETIENPFIAPANTRVIEPFMQNVGYQGVVDKDVIEYPRFIKLIIANLMKKFSSIPYKLEEDYHLIKDDILSPTLTAASPKKKKKKQFSRETSSPRKSLKVTIRKKKQSTNPTPPHRDDREKDEMAEATLLSLTLHKTALATEAQENIAKVKEKLEEEEEIKKMVGGEEDKESYASEFVDSMFNDDYDSGTMIEPVSHKEHPKNIDDDDDENMEKTDDKNDDEKANDDEKTDETGSMETMKEKMQTSIPLPTRSHRTNLSLDKTLSEELTATVSPSTATTSKYKRITKAKSKARYTSIKSKILPGSIAGVCRRRRLIRTHLKSRFVTNEFFMGKIREVLDHCNNVVFELTFAKTNEMLKAEVPMLVNLERPPMLNKDNYVPWSSLFLRYAKPNGKLIYNFIMNGPYVRRMIPEPGDPDRVGPVVETFHEQTEDELTEKEDIWLRVEQMMKGFDIGIQDKKAKFFNEWEMFTSTNGESIDFYYHHFSKLMNDFKRNKHFPEKIASECWESGCSECSSESGCLECGNQNGLIVVLRIANPIANYIRNGNVVAARAEGNADGNNGNRIRCYNYRGLGDLDEIEEVNANCILMANLQQASTSATKFVQDFKSLTKEADESLAKHMALEFENERILREVVIQDIMSIVQSNSVVDTFNLQIELDHTKEKLENFIIKKEKEYVMLSNSVEKEYVVLWNNWYTKCEEYKYDKISYDKAYNGMQQKIERFQAQLEGLKDLFKVVETNDLSNPVTSNLVPITKESKVMKNDNVIAPKMFRINLFKTFREDKFVPINQGVDNTAKTRRPQAKRIAKNDRVPSASKSHLNLFMVRRLEMFKAYDRKPEASHKFRLEILGNRPSWLWHQSLSHRNFDIINDLANNDLIIDLPKFKYHKEHLCPSCEQGKSKRASHPPKPVPNSKQREPDISFLHVFGALCYPKNDREDIGKLGEKGDIGLFIGCSATSCAFRVYNRRTKKIMVTINVTFNKLSAMDFEQSSSKPELQGMTSRQINKNDEENPIIPNKTLLFVRGYCQEEGIDFEESFALVTRMEAIKVFLAYVAHKSFIVFQMDVKTAFLHAEDMIVAGSGNRSPKLENSMYDSWKSRIFLYIQGKEHGRMIHDLVLNGPPVWSTIEVDGVTRPKTYEELSEKEKIQADCDL</sequence>
<dbReference type="Gene3D" id="3.30.420.10">
    <property type="entry name" value="Ribonuclease H-like superfamily/Ribonuclease H"/>
    <property type="match status" value="2"/>
</dbReference>